<gene>
    <name evidence="1" type="ORF">ATL39_0927</name>
</gene>
<evidence type="ECO:0000313" key="1">
    <source>
        <dbReference type="EMBL" id="RKD75229.1"/>
    </source>
</evidence>
<keyword evidence="2" id="KW-1185">Reference proteome</keyword>
<protein>
    <submittedName>
        <fullName evidence="1">Uncharacterized protein</fullName>
    </submittedName>
</protein>
<sequence length="33" mass="3661">MHTIRLTERAEQTMQGLPGSIMAFRLESKLTGG</sequence>
<evidence type="ECO:0000313" key="2">
    <source>
        <dbReference type="Proteomes" id="UP000285120"/>
    </source>
</evidence>
<dbReference type="AlphaFoldDB" id="A0A419V5K3"/>
<comment type="caution">
    <text evidence="1">The sequence shown here is derived from an EMBL/GenBank/DDBJ whole genome shotgun (WGS) entry which is preliminary data.</text>
</comment>
<reference evidence="1 2" key="1">
    <citation type="submission" date="2018-09" db="EMBL/GenBank/DDBJ databases">
        <title>Genomic Encyclopedia of Archaeal and Bacterial Type Strains, Phase II (KMG-II): from individual species to whole genera.</title>
        <authorList>
            <person name="Goeker M."/>
        </authorList>
    </citation>
    <scope>NUCLEOTIDE SEQUENCE [LARGE SCALE GENOMIC DNA]</scope>
    <source>
        <strain evidence="1 2">DSM 17008</strain>
    </source>
</reference>
<proteinExistence type="predicted"/>
<dbReference type="EMBL" id="RAPK01000007">
    <property type="protein sequence ID" value="RKD75229.1"/>
    <property type="molecule type" value="Genomic_DNA"/>
</dbReference>
<accession>A0A419V5K3</accession>
<organism evidence="1 2">
    <name type="scientific">Sinobaca qinghaiensis</name>
    <dbReference type="NCBI Taxonomy" id="342944"/>
    <lineage>
        <taxon>Bacteria</taxon>
        <taxon>Bacillati</taxon>
        <taxon>Bacillota</taxon>
        <taxon>Bacilli</taxon>
        <taxon>Bacillales</taxon>
        <taxon>Sporolactobacillaceae</taxon>
        <taxon>Sinobaca</taxon>
    </lineage>
</organism>
<dbReference type="Proteomes" id="UP000285120">
    <property type="component" value="Unassembled WGS sequence"/>
</dbReference>
<name>A0A419V5K3_9BACL</name>